<dbReference type="Gene3D" id="2.60.120.320">
    <property type="entry name" value="Thiamin pyrophosphokinase, thiamin-binding domain"/>
    <property type="match status" value="1"/>
</dbReference>
<evidence type="ECO:0000256" key="4">
    <source>
        <dbReference type="ARBA" id="ARBA00022840"/>
    </source>
</evidence>
<keyword evidence="3 6" id="KW-0418">Kinase</keyword>
<organism evidence="6">
    <name type="scientific">Caligus rogercresseyi</name>
    <name type="common">Sea louse</name>
    <dbReference type="NCBI Taxonomy" id="217165"/>
    <lineage>
        <taxon>Eukaryota</taxon>
        <taxon>Metazoa</taxon>
        <taxon>Ecdysozoa</taxon>
        <taxon>Arthropoda</taxon>
        <taxon>Crustacea</taxon>
        <taxon>Multicrustacea</taxon>
        <taxon>Hexanauplia</taxon>
        <taxon>Copepoda</taxon>
        <taxon>Siphonostomatoida</taxon>
        <taxon>Caligidae</taxon>
        <taxon>Caligus</taxon>
    </lineage>
</organism>
<dbReference type="FunFam" id="2.60.120.320:FF:000001">
    <property type="entry name" value="Thiamine pyrophosphokinase"/>
    <property type="match status" value="1"/>
</dbReference>
<proteinExistence type="evidence at transcript level"/>
<evidence type="ECO:0000256" key="2">
    <source>
        <dbReference type="ARBA" id="ARBA00022741"/>
    </source>
</evidence>
<dbReference type="SMART" id="SM00983">
    <property type="entry name" value="TPK_B1_binding"/>
    <property type="match status" value="1"/>
</dbReference>
<dbReference type="InterPro" id="IPR006282">
    <property type="entry name" value="Thi_PPkinase"/>
</dbReference>
<reference evidence="6" key="1">
    <citation type="submission" date="2009-03" db="EMBL/GenBank/DDBJ databases">
        <title>Caligus rogercresseyi ESTs and full-length cDNAs.</title>
        <authorList>
            <person name="Yasuike M."/>
            <person name="von Schalburg K."/>
            <person name="Cooper G."/>
            <person name="Leong J."/>
            <person name="Jones S.R.M."/>
            <person name="Koop B.F."/>
        </authorList>
    </citation>
    <scope>NUCLEOTIDE SEQUENCE</scope>
    <source>
        <tissue evidence="6">Whole tissue</tissue>
    </source>
</reference>
<dbReference type="GO" id="GO:0005524">
    <property type="term" value="F:ATP binding"/>
    <property type="evidence" value="ECO:0007669"/>
    <property type="project" value="UniProtKB-KW"/>
</dbReference>
<feature type="domain" description="Thiamin pyrophosphokinase thiamin-binding" evidence="5">
    <location>
        <begin position="171"/>
        <end position="240"/>
    </location>
</feature>
<dbReference type="GO" id="GO:0006772">
    <property type="term" value="P:thiamine metabolic process"/>
    <property type="evidence" value="ECO:0007669"/>
    <property type="project" value="InterPro"/>
</dbReference>
<protein>
    <submittedName>
        <fullName evidence="6">Thiamin pyrophosphokinase 1</fullName>
    </submittedName>
</protein>
<dbReference type="AlphaFoldDB" id="C1BPX9"/>
<dbReference type="SUPFAM" id="SSF63862">
    <property type="entry name" value="Thiamin pyrophosphokinase, substrate-binding domain"/>
    <property type="match status" value="1"/>
</dbReference>
<evidence type="ECO:0000256" key="1">
    <source>
        <dbReference type="ARBA" id="ARBA00022679"/>
    </source>
</evidence>
<dbReference type="GO" id="GO:0016301">
    <property type="term" value="F:kinase activity"/>
    <property type="evidence" value="ECO:0007669"/>
    <property type="project" value="UniProtKB-KW"/>
</dbReference>
<dbReference type="InterPro" id="IPR036371">
    <property type="entry name" value="TPK_B1-bd_sf"/>
</dbReference>
<dbReference type="Pfam" id="PF04265">
    <property type="entry name" value="TPK_B1_binding"/>
    <property type="match status" value="1"/>
</dbReference>
<accession>C1BPX9</accession>
<evidence type="ECO:0000256" key="3">
    <source>
        <dbReference type="ARBA" id="ARBA00022777"/>
    </source>
</evidence>
<keyword evidence="1" id="KW-0808">Transferase</keyword>
<dbReference type="GO" id="GO:0009229">
    <property type="term" value="P:thiamine diphosphate biosynthetic process"/>
    <property type="evidence" value="ECO:0007669"/>
    <property type="project" value="InterPro"/>
</dbReference>
<dbReference type="EMBL" id="BT076658">
    <property type="protein sequence ID" value="ACO11082.1"/>
    <property type="molecule type" value="mRNA"/>
</dbReference>
<dbReference type="GO" id="GO:0030975">
    <property type="term" value="F:thiamine binding"/>
    <property type="evidence" value="ECO:0007669"/>
    <property type="project" value="InterPro"/>
</dbReference>
<dbReference type="PANTHER" id="PTHR13622">
    <property type="entry name" value="THIAMIN PYROPHOSPHOKINASE"/>
    <property type="match status" value="1"/>
</dbReference>
<dbReference type="Pfam" id="PF04263">
    <property type="entry name" value="TPK_catalytic"/>
    <property type="match status" value="1"/>
</dbReference>
<dbReference type="InterPro" id="IPR007371">
    <property type="entry name" value="TPK_catalytic"/>
</dbReference>
<gene>
    <name evidence="6" type="primary">TPK1</name>
</gene>
<dbReference type="SUPFAM" id="SSF63999">
    <property type="entry name" value="Thiamin pyrophosphokinase, catalytic domain"/>
    <property type="match status" value="1"/>
</dbReference>
<keyword evidence="2" id="KW-0547">Nucleotide-binding</keyword>
<dbReference type="PANTHER" id="PTHR13622:SF8">
    <property type="entry name" value="THIAMIN PYROPHOSPHOKINASE 1"/>
    <property type="match status" value="1"/>
</dbReference>
<dbReference type="Gene3D" id="3.40.50.10240">
    <property type="entry name" value="Thiamin pyrophosphokinase, catalytic domain"/>
    <property type="match status" value="1"/>
</dbReference>
<evidence type="ECO:0000259" key="5">
    <source>
        <dbReference type="SMART" id="SM00983"/>
    </source>
</evidence>
<name>C1BPX9_CALRO</name>
<dbReference type="NCBIfam" id="TIGR01378">
    <property type="entry name" value="thi_PPkinase"/>
    <property type="match status" value="1"/>
</dbReference>
<sequence length="248" mass="27800">MGTKYSWNLSKIRGRHDPYAAIILNTPIIGDEAQILSFWKNASLRVTVDGGTDRWRNWVGGRTDLPEPDLICGDFDSVSSDTLEFFTSEGRRSVVVETPDQDYTDFTKCLMEVKKRRPELKTFFTLVQNSGRLDQIFANIETLFHASSLLGDDYLVYLMDNESISWLLRPGIHCIQYDAPIEGQHYVGLIPIEAPVQSCTSTGLKWNLSDQELAFGKLVSTSNEFDQSGECVLQSSGSILFTLQGIGL</sequence>
<dbReference type="GO" id="GO:0004788">
    <property type="term" value="F:thiamine diphosphokinase activity"/>
    <property type="evidence" value="ECO:0007669"/>
    <property type="project" value="InterPro"/>
</dbReference>
<dbReference type="InterPro" id="IPR007373">
    <property type="entry name" value="Thiamin_PyroPKinase_B1-bd"/>
</dbReference>
<keyword evidence="4" id="KW-0067">ATP-binding</keyword>
<dbReference type="CDD" id="cd07995">
    <property type="entry name" value="TPK"/>
    <property type="match status" value="1"/>
</dbReference>
<dbReference type="InterPro" id="IPR036759">
    <property type="entry name" value="TPK_catalytic_sf"/>
</dbReference>
<evidence type="ECO:0000313" key="6">
    <source>
        <dbReference type="EMBL" id="ACO11082.1"/>
    </source>
</evidence>